<dbReference type="PANTHER" id="PTHR34826:SF2">
    <property type="entry name" value="UPF0590 PROTEIN C409.17C"/>
    <property type="match status" value="1"/>
</dbReference>
<dbReference type="OrthoDB" id="2119945at2759"/>
<feature type="non-terminal residue" evidence="2">
    <location>
        <position position="273"/>
    </location>
</feature>
<dbReference type="PANTHER" id="PTHR34826">
    <property type="entry name" value="UPF0590 PROTEIN C409.17C"/>
    <property type="match status" value="1"/>
</dbReference>
<feature type="domain" description="Domain of unknown function at the cortex 1" evidence="1">
    <location>
        <begin position="9"/>
        <end position="268"/>
    </location>
</feature>
<evidence type="ECO:0000313" key="2">
    <source>
        <dbReference type="EMBL" id="KAF2102975.1"/>
    </source>
</evidence>
<evidence type="ECO:0000313" key="3">
    <source>
        <dbReference type="Proteomes" id="UP000799772"/>
    </source>
</evidence>
<protein>
    <submittedName>
        <fullName evidence="2">DUF1769-domain-containing protein</fullName>
    </submittedName>
</protein>
<comment type="caution">
    <text evidence="2">The sequence shown here is derived from an EMBL/GenBank/DDBJ whole genome shotgun (WGS) entry which is preliminary data.</text>
</comment>
<dbReference type="AlphaFoldDB" id="A0A9P4IPF2"/>
<organism evidence="2 3">
    <name type="scientific">Rhizodiscina lignyota</name>
    <dbReference type="NCBI Taxonomy" id="1504668"/>
    <lineage>
        <taxon>Eukaryota</taxon>
        <taxon>Fungi</taxon>
        <taxon>Dikarya</taxon>
        <taxon>Ascomycota</taxon>
        <taxon>Pezizomycotina</taxon>
        <taxon>Dothideomycetes</taxon>
        <taxon>Pleosporomycetidae</taxon>
        <taxon>Aulographales</taxon>
        <taxon>Rhizodiscinaceae</taxon>
        <taxon>Rhizodiscina</taxon>
    </lineage>
</organism>
<dbReference type="InterPro" id="IPR013897">
    <property type="entry name" value="Duc1"/>
</dbReference>
<keyword evidence="3" id="KW-1185">Reference proteome</keyword>
<dbReference type="EMBL" id="ML978122">
    <property type="protein sequence ID" value="KAF2102975.1"/>
    <property type="molecule type" value="Genomic_DNA"/>
</dbReference>
<evidence type="ECO:0000259" key="1">
    <source>
        <dbReference type="Pfam" id="PF08588"/>
    </source>
</evidence>
<sequence length="273" mass="31217">MVDHNKFILRVTAGSSYDVSTHQEVKVNTSDAVNISSDDIDATIRVRVKNYRGLPKDSPSDAEYFSHPSHTRDLYSIDFSFKPKQTWSGDEIVFGNDFDHPIRDRLPPGFGYALKLVKWMIDPGLDGDPYADIPWLYGPLLSSVNILRIGDKDAPANDEEKIVEEGAEGEGEEIRQDKSIPENPSARMKHFLTESNRTDFEFEAGREYKCDFFNPYLDFNEFALKLPGFTLSIISSWDGQPLRYVLKRRYKDKDIKDSTLLFVVCFTLLPVDQ</sequence>
<gene>
    <name evidence="2" type="ORF">NA57DRAFT_27714</name>
</gene>
<proteinExistence type="predicted"/>
<dbReference type="Proteomes" id="UP000799772">
    <property type="component" value="Unassembled WGS sequence"/>
</dbReference>
<dbReference type="Pfam" id="PF08588">
    <property type="entry name" value="Duc1"/>
    <property type="match status" value="1"/>
</dbReference>
<name>A0A9P4IPF2_9PEZI</name>
<accession>A0A9P4IPF2</accession>
<reference evidence="2" key="1">
    <citation type="journal article" date="2020" name="Stud. Mycol.">
        <title>101 Dothideomycetes genomes: a test case for predicting lifestyles and emergence of pathogens.</title>
        <authorList>
            <person name="Haridas S."/>
            <person name="Albert R."/>
            <person name="Binder M."/>
            <person name="Bloem J."/>
            <person name="Labutti K."/>
            <person name="Salamov A."/>
            <person name="Andreopoulos B."/>
            <person name="Baker S."/>
            <person name="Barry K."/>
            <person name="Bills G."/>
            <person name="Bluhm B."/>
            <person name="Cannon C."/>
            <person name="Castanera R."/>
            <person name="Culley D."/>
            <person name="Daum C."/>
            <person name="Ezra D."/>
            <person name="Gonzalez J."/>
            <person name="Henrissat B."/>
            <person name="Kuo A."/>
            <person name="Liang C."/>
            <person name="Lipzen A."/>
            <person name="Lutzoni F."/>
            <person name="Magnuson J."/>
            <person name="Mondo S."/>
            <person name="Nolan M."/>
            <person name="Ohm R."/>
            <person name="Pangilinan J."/>
            <person name="Park H.-J."/>
            <person name="Ramirez L."/>
            <person name="Alfaro M."/>
            <person name="Sun H."/>
            <person name="Tritt A."/>
            <person name="Yoshinaga Y."/>
            <person name="Zwiers L.-H."/>
            <person name="Turgeon B."/>
            <person name="Goodwin S."/>
            <person name="Spatafora J."/>
            <person name="Crous P."/>
            <person name="Grigoriev I."/>
        </authorList>
    </citation>
    <scope>NUCLEOTIDE SEQUENCE</scope>
    <source>
        <strain evidence="2">CBS 133067</strain>
    </source>
</reference>